<keyword evidence="2 5" id="KW-0812">Transmembrane</keyword>
<dbReference type="PANTHER" id="PTHR43847">
    <property type="entry name" value="BLL3993 PROTEIN"/>
    <property type="match status" value="1"/>
</dbReference>
<name>A0A3D8YAI1_9BACT</name>
<proteinExistence type="predicted"/>
<evidence type="ECO:0000256" key="5">
    <source>
        <dbReference type="SAM" id="Phobius"/>
    </source>
</evidence>
<dbReference type="EMBL" id="QNUL01000012">
    <property type="protein sequence ID" value="REA60100.1"/>
    <property type="molecule type" value="Genomic_DNA"/>
</dbReference>
<keyword evidence="7" id="KW-1185">Reference proteome</keyword>
<accession>A0A3D8YAI1</accession>
<dbReference type="Pfam" id="PF04191">
    <property type="entry name" value="PEMT"/>
    <property type="match status" value="1"/>
</dbReference>
<keyword evidence="3 5" id="KW-1133">Transmembrane helix</keyword>
<dbReference type="InterPro" id="IPR007318">
    <property type="entry name" value="Phopholipid_MeTrfase"/>
</dbReference>
<evidence type="ECO:0000256" key="4">
    <source>
        <dbReference type="ARBA" id="ARBA00023136"/>
    </source>
</evidence>
<dbReference type="PANTHER" id="PTHR43847:SF1">
    <property type="entry name" value="BLL3993 PROTEIN"/>
    <property type="match status" value="1"/>
</dbReference>
<feature type="transmembrane region" description="Helical" evidence="5">
    <location>
        <begin position="7"/>
        <end position="31"/>
    </location>
</feature>
<dbReference type="OrthoDB" id="9809773at2"/>
<dbReference type="AlphaFoldDB" id="A0A3D8YAI1"/>
<dbReference type="RefSeq" id="WP_115831845.1">
    <property type="nucleotide sequence ID" value="NZ_QNUL01000012.1"/>
</dbReference>
<protein>
    <submittedName>
        <fullName evidence="6">Isoprenylcysteine carboxylmethyltransferase family protein</fullName>
    </submittedName>
</protein>
<evidence type="ECO:0000313" key="7">
    <source>
        <dbReference type="Proteomes" id="UP000256373"/>
    </source>
</evidence>
<organism evidence="6 7">
    <name type="scientific">Dyadobacter luteus</name>
    <dbReference type="NCBI Taxonomy" id="2259619"/>
    <lineage>
        <taxon>Bacteria</taxon>
        <taxon>Pseudomonadati</taxon>
        <taxon>Bacteroidota</taxon>
        <taxon>Cytophagia</taxon>
        <taxon>Cytophagales</taxon>
        <taxon>Spirosomataceae</taxon>
        <taxon>Dyadobacter</taxon>
    </lineage>
</organism>
<evidence type="ECO:0000313" key="6">
    <source>
        <dbReference type="EMBL" id="REA60100.1"/>
    </source>
</evidence>
<sequence length="149" mass="17047">MRKIKDIIFVSVQIGLSGLYAFVPNLISFSAHRIIEVAGAILALAGLLVILAAVYQLRRSLTPFPSPVKNGELITSGLYRYIRHPIYSGIILAAVGYGLHAGDAFKLMISLALWILFYFKSRYEEEMLLAFYDHYKQYRSRTYRFFPFL</sequence>
<dbReference type="GO" id="GO:0032259">
    <property type="term" value="P:methylation"/>
    <property type="evidence" value="ECO:0007669"/>
    <property type="project" value="UniProtKB-KW"/>
</dbReference>
<evidence type="ECO:0000256" key="3">
    <source>
        <dbReference type="ARBA" id="ARBA00022989"/>
    </source>
</evidence>
<gene>
    <name evidence="6" type="ORF">DSL64_15600</name>
</gene>
<evidence type="ECO:0000256" key="2">
    <source>
        <dbReference type="ARBA" id="ARBA00022692"/>
    </source>
</evidence>
<comment type="caution">
    <text evidence="6">The sequence shown here is derived from an EMBL/GenBank/DDBJ whole genome shotgun (WGS) entry which is preliminary data.</text>
</comment>
<keyword evidence="4 5" id="KW-0472">Membrane</keyword>
<dbReference type="Proteomes" id="UP000256373">
    <property type="component" value="Unassembled WGS sequence"/>
</dbReference>
<dbReference type="GO" id="GO:0012505">
    <property type="term" value="C:endomembrane system"/>
    <property type="evidence" value="ECO:0007669"/>
    <property type="project" value="UniProtKB-SubCell"/>
</dbReference>
<feature type="transmembrane region" description="Helical" evidence="5">
    <location>
        <begin position="37"/>
        <end position="57"/>
    </location>
</feature>
<dbReference type="Gene3D" id="1.20.120.1630">
    <property type="match status" value="1"/>
</dbReference>
<dbReference type="GO" id="GO:0008168">
    <property type="term" value="F:methyltransferase activity"/>
    <property type="evidence" value="ECO:0007669"/>
    <property type="project" value="UniProtKB-KW"/>
</dbReference>
<feature type="transmembrane region" description="Helical" evidence="5">
    <location>
        <begin position="104"/>
        <end position="119"/>
    </location>
</feature>
<comment type="subcellular location">
    <subcellularLocation>
        <location evidence="1">Endomembrane system</location>
        <topology evidence="1">Multi-pass membrane protein</topology>
    </subcellularLocation>
</comment>
<keyword evidence="6" id="KW-0808">Transferase</keyword>
<reference evidence="6 7" key="1">
    <citation type="submission" date="2018-07" db="EMBL/GenBank/DDBJ databases">
        <title>Dyadobacter roseus sp. nov., isolated from rose rhizosphere soil.</title>
        <authorList>
            <person name="Chen L."/>
        </authorList>
    </citation>
    <scope>NUCLEOTIDE SEQUENCE [LARGE SCALE GENOMIC DNA]</scope>
    <source>
        <strain evidence="6 7">RS19</strain>
    </source>
</reference>
<keyword evidence="6" id="KW-0489">Methyltransferase</keyword>
<evidence type="ECO:0000256" key="1">
    <source>
        <dbReference type="ARBA" id="ARBA00004127"/>
    </source>
</evidence>
<dbReference type="InterPro" id="IPR052527">
    <property type="entry name" value="Metal_cation-efflux_comp"/>
</dbReference>